<sequence length="264" mass="27267">MTHPAPSAARPLQGLTVLLVEDSRFASEAMRLLCLRSGARIRRADSLRAAHRHLATYRPSAVIVDMGLPDGSGADLIRELAALQPRMSVILGTSGSDDLEALALAAGADGFLPKPIESLALFQTAVLAALPPSQRPSGPRALPGEIVHPDLLALRDDLVLAAGLLAGTEEEGNVEAGPLPSGSPHAATALDSAPCNPAAATGTPATLDYVAQFLGGLARISHDRPLAEAATALQQDRAAGRETRADHSRLSRLVQARLAAGAPI</sequence>
<dbReference type="EMBL" id="WWNR01000004">
    <property type="protein sequence ID" value="MZQ88947.1"/>
    <property type="molecule type" value="Genomic_DNA"/>
</dbReference>
<feature type="domain" description="Response regulatory" evidence="3">
    <location>
        <begin position="16"/>
        <end position="129"/>
    </location>
</feature>
<dbReference type="AlphaFoldDB" id="A0A6L8VF07"/>
<dbReference type="SUPFAM" id="SSF52172">
    <property type="entry name" value="CheY-like"/>
    <property type="match status" value="1"/>
</dbReference>
<dbReference type="InterPro" id="IPR050595">
    <property type="entry name" value="Bact_response_regulator"/>
</dbReference>
<evidence type="ECO:0000256" key="1">
    <source>
        <dbReference type="ARBA" id="ARBA00022553"/>
    </source>
</evidence>
<gene>
    <name evidence="4" type="ORF">GS660_07525</name>
</gene>
<dbReference type="GO" id="GO:0000160">
    <property type="term" value="P:phosphorelay signal transduction system"/>
    <property type="evidence" value="ECO:0007669"/>
    <property type="project" value="InterPro"/>
</dbReference>
<organism evidence="4 5">
    <name type="scientific">Frigidibacter albus</name>
    <dbReference type="NCBI Taxonomy" id="1465486"/>
    <lineage>
        <taxon>Bacteria</taxon>
        <taxon>Pseudomonadati</taxon>
        <taxon>Pseudomonadota</taxon>
        <taxon>Alphaproteobacteria</taxon>
        <taxon>Rhodobacterales</taxon>
        <taxon>Paracoccaceae</taxon>
        <taxon>Frigidibacter</taxon>
    </lineage>
</organism>
<dbReference type="SMART" id="SM00448">
    <property type="entry name" value="REC"/>
    <property type="match status" value="1"/>
</dbReference>
<reference evidence="4 5" key="1">
    <citation type="submission" date="2020-01" db="EMBL/GenBank/DDBJ databases">
        <title>Frigidibacter albus SP32T (=CGMCC 1.13995T).</title>
        <authorList>
            <person name="Liao X."/>
        </authorList>
    </citation>
    <scope>NUCLEOTIDE SEQUENCE [LARGE SCALE GENOMIC DNA]</scope>
    <source>
        <strain evidence="4 5">SP32</strain>
    </source>
</reference>
<keyword evidence="1 2" id="KW-0597">Phosphoprotein</keyword>
<dbReference type="PROSITE" id="PS50110">
    <property type="entry name" value="RESPONSE_REGULATORY"/>
    <property type="match status" value="1"/>
</dbReference>
<evidence type="ECO:0000313" key="5">
    <source>
        <dbReference type="Proteomes" id="UP000477083"/>
    </source>
</evidence>
<comment type="caution">
    <text evidence="4">The sequence shown here is derived from an EMBL/GenBank/DDBJ whole genome shotgun (WGS) entry which is preliminary data.</text>
</comment>
<dbReference type="Pfam" id="PF00072">
    <property type="entry name" value="Response_reg"/>
    <property type="match status" value="1"/>
</dbReference>
<dbReference type="RefSeq" id="WP_161345531.1">
    <property type="nucleotide sequence ID" value="NZ_BMGW01000004.1"/>
</dbReference>
<proteinExistence type="predicted"/>
<dbReference type="Gene3D" id="3.40.50.2300">
    <property type="match status" value="1"/>
</dbReference>
<protein>
    <submittedName>
        <fullName evidence="4">Response regulator</fullName>
    </submittedName>
</protein>
<evidence type="ECO:0000259" key="3">
    <source>
        <dbReference type="PROSITE" id="PS50110"/>
    </source>
</evidence>
<dbReference type="CDD" id="cd00156">
    <property type="entry name" value="REC"/>
    <property type="match status" value="1"/>
</dbReference>
<feature type="modified residue" description="4-aspartylphosphate" evidence="2">
    <location>
        <position position="65"/>
    </location>
</feature>
<dbReference type="OrthoDB" id="7831674at2"/>
<dbReference type="InterPro" id="IPR001789">
    <property type="entry name" value="Sig_transdc_resp-reg_receiver"/>
</dbReference>
<evidence type="ECO:0000256" key="2">
    <source>
        <dbReference type="PROSITE-ProRule" id="PRU00169"/>
    </source>
</evidence>
<evidence type="ECO:0000313" key="4">
    <source>
        <dbReference type="EMBL" id="MZQ88947.1"/>
    </source>
</evidence>
<name>A0A6L8VF07_9RHOB</name>
<dbReference type="InterPro" id="IPR011006">
    <property type="entry name" value="CheY-like_superfamily"/>
</dbReference>
<accession>A0A6L8VF07</accession>
<dbReference type="Proteomes" id="UP000477083">
    <property type="component" value="Unassembled WGS sequence"/>
</dbReference>
<dbReference type="PANTHER" id="PTHR44591:SF3">
    <property type="entry name" value="RESPONSE REGULATORY DOMAIN-CONTAINING PROTEIN"/>
    <property type="match status" value="1"/>
</dbReference>
<dbReference type="PANTHER" id="PTHR44591">
    <property type="entry name" value="STRESS RESPONSE REGULATOR PROTEIN 1"/>
    <property type="match status" value="1"/>
</dbReference>
<keyword evidence="5" id="KW-1185">Reference proteome</keyword>